<dbReference type="PANTHER" id="PTHR28190:SF2">
    <property type="entry name" value="MIGRATION PROTEIN, PUTATIVE (AFU_ORTHOLOGUE AFUA_2G07730)-RELATED"/>
    <property type="match status" value="1"/>
</dbReference>
<feature type="compositionally biased region" description="Low complexity" evidence="1">
    <location>
        <begin position="424"/>
        <end position="434"/>
    </location>
</feature>
<dbReference type="EMBL" id="LT552697">
    <property type="protein sequence ID" value="SAL99415.1"/>
    <property type="molecule type" value="Genomic_DNA"/>
</dbReference>
<dbReference type="GO" id="GO:0000226">
    <property type="term" value="P:microtubule cytoskeleton organization"/>
    <property type="evidence" value="ECO:0007669"/>
    <property type="project" value="TreeGrafter"/>
</dbReference>
<evidence type="ECO:0000313" key="4">
    <source>
        <dbReference type="Proteomes" id="UP000078561"/>
    </source>
</evidence>
<evidence type="ECO:0000256" key="1">
    <source>
        <dbReference type="SAM" id="MobiDB-lite"/>
    </source>
</evidence>
<feature type="compositionally biased region" description="Polar residues" evidence="1">
    <location>
        <begin position="79"/>
        <end position="90"/>
    </location>
</feature>
<dbReference type="InterPro" id="IPR053005">
    <property type="entry name" value="Nuclear_Pos-Cytoskel_Interact"/>
</dbReference>
<feature type="compositionally biased region" description="Low complexity" evidence="1">
    <location>
        <begin position="747"/>
        <end position="762"/>
    </location>
</feature>
<feature type="region of interest" description="Disordered" evidence="1">
    <location>
        <begin position="279"/>
        <end position="336"/>
    </location>
</feature>
<reference evidence="3" key="1">
    <citation type="submission" date="2016-04" db="EMBL/GenBank/DDBJ databases">
        <authorList>
            <person name="Evans L.H."/>
            <person name="Alamgir A."/>
            <person name="Owens N."/>
            <person name="Weber N.D."/>
            <person name="Virtaneva K."/>
            <person name="Barbian K."/>
            <person name="Babar A."/>
            <person name="Rosenke K."/>
        </authorList>
    </citation>
    <scope>NUCLEOTIDE SEQUENCE [LARGE SCALE GENOMIC DNA]</scope>
    <source>
        <strain evidence="3">CBS 101.48</strain>
    </source>
</reference>
<dbReference type="PANTHER" id="PTHR28190">
    <property type="entry name" value="NUCLEAR MIGRATION PROTEIN NUM1"/>
    <property type="match status" value="1"/>
</dbReference>
<dbReference type="STRING" id="4829.A0A163JBS5"/>
<feature type="compositionally biased region" description="Basic residues" evidence="1">
    <location>
        <begin position="953"/>
        <end position="962"/>
    </location>
</feature>
<feature type="region of interest" description="Disordered" evidence="1">
    <location>
        <begin position="70"/>
        <end position="115"/>
    </location>
</feature>
<evidence type="ECO:0000313" key="3">
    <source>
        <dbReference type="EMBL" id="SAL99415.1"/>
    </source>
</evidence>
<dbReference type="GO" id="GO:0005739">
    <property type="term" value="C:mitochondrion"/>
    <property type="evidence" value="ECO:0007669"/>
    <property type="project" value="TreeGrafter"/>
</dbReference>
<dbReference type="GO" id="GO:0032065">
    <property type="term" value="P:maintenance of protein location in cell cortex"/>
    <property type="evidence" value="ECO:0007669"/>
    <property type="project" value="InterPro"/>
</dbReference>
<proteinExistence type="predicted"/>
<sequence length="968" mass="109131">MSLSQHPRPTRSTPLGPSPRPMMRPSGDNQLHSRLDMEKDLTEKEQQLAECTSAIQRNVLTRQISQLRDRLANDDKSQRSSPNHITSSSLLPPAPVTGPTQRRSKTPSTDRRNTDIEFATEIGQGLLLEVRKMQVLLQEKEEQLRAMDIEKTDLERSAEAMAKQLRQREESEEHLKEETWNLELSKQELTLSVTEMQHQLDKSSHEHTKLNQQVSTLQNEMEQLRGREEKLAESLEQTKQRHEHDMGNMRRHCAGYQREAQQHAKHIEALTSELAIAKAQSRLSKQQSSHHPSPTAATTTDDTALPGTDSTHRPHHHHHHHHMNDSPGSESPAMEVETLKTSLGHAHRMVNNLRSNLHKEKTEKFELKKLLAESQEAIEQLQNDPHLWVEVADDQQKKQQRKVKQQQQQQRRSKKTTALRGARRTATATAATATKHTPGPDDNDSDISDTNDLDDDDDDDDDYSSVSNNDDNDNVPAGFTSLSLELSQSTTKLSNEEPRTNQLQRHLETWDHVGLTTKHLACIDQAPVTLCETTTQTTSQVADADLRQTSSAVHQEVQCDLSSRDIHLTPSSLTSSDSVDQGVQCDLQLQDNNEATIQDLEVASSPSKPVDQGVQFDTPTKVDTAVQHERTTQAIDQQTQSIRVTTKDSAAQYERNNDTSTTDWLGSLNNTTNLSLDPACNKYTQEQMDSAVTKAMSDYKARLGIKEGEDEQEMILVPARPHQPPPSILLDKATRTTASATQEYLDDTLSSSSSTISSNIDTPTHSDPTIVSITQTMIGEWLTKYPRKHMGGFSDRRQHQRYFWIHPYSRTLYWSEHAPGNVNGGSKNALVENVTVGYPDEGSDVPFLLVHTSERPLKIKAPTLERHVIWLQSLNYLVMKTGPPPEIMPRRSVSASILRKPSFQRISDMFHRNPSIHTASSIHDHEDGDDDDEGLENVRLCCGGKHDIGTLDHHHHHRHRKLNSTSYT</sequence>
<dbReference type="OrthoDB" id="2149224at2759"/>
<feature type="compositionally biased region" description="Polar residues" evidence="1">
    <location>
        <begin position="1"/>
        <end position="15"/>
    </location>
</feature>
<dbReference type="Pfam" id="PF12814">
    <property type="entry name" value="Mcp5_PH"/>
    <property type="match status" value="1"/>
</dbReference>
<accession>A0A163JBS5</accession>
<feature type="compositionally biased region" description="Basic residues" evidence="1">
    <location>
        <begin position="411"/>
        <end position="423"/>
    </location>
</feature>
<dbReference type="InterPro" id="IPR024774">
    <property type="entry name" value="PH_dom-Mcp5-type"/>
</dbReference>
<dbReference type="SUPFAM" id="SSF50729">
    <property type="entry name" value="PH domain-like"/>
    <property type="match status" value="1"/>
</dbReference>
<dbReference type="Proteomes" id="UP000078561">
    <property type="component" value="Unassembled WGS sequence"/>
</dbReference>
<name>A0A163JBS5_ABSGL</name>
<feature type="compositionally biased region" description="Acidic residues" evidence="1">
    <location>
        <begin position="441"/>
        <end position="463"/>
    </location>
</feature>
<feature type="region of interest" description="Disordered" evidence="1">
    <location>
        <begin position="949"/>
        <end position="968"/>
    </location>
</feature>
<dbReference type="GO" id="GO:0005543">
    <property type="term" value="F:phospholipid binding"/>
    <property type="evidence" value="ECO:0007669"/>
    <property type="project" value="InterPro"/>
</dbReference>
<feature type="compositionally biased region" description="Low complexity" evidence="1">
    <location>
        <begin position="289"/>
        <end position="309"/>
    </location>
</feature>
<feature type="region of interest" description="Disordered" evidence="1">
    <location>
        <begin position="227"/>
        <end position="246"/>
    </location>
</feature>
<protein>
    <recommendedName>
        <fullName evidence="2">Pleckstrin homology domain-containing protein</fullName>
    </recommendedName>
</protein>
<feature type="compositionally biased region" description="Basic residues" evidence="1">
    <location>
        <begin position="313"/>
        <end position="322"/>
    </location>
</feature>
<keyword evidence="4" id="KW-1185">Reference proteome</keyword>
<feature type="region of interest" description="Disordered" evidence="1">
    <location>
        <begin position="744"/>
        <end position="768"/>
    </location>
</feature>
<gene>
    <name evidence="3" type="primary">ABSGL_05029.1 scaffold 6272</name>
</gene>
<dbReference type="OMA" id="LRYAWIH"/>
<organism evidence="3">
    <name type="scientific">Absidia glauca</name>
    <name type="common">Pin mould</name>
    <dbReference type="NCBI Taxonomy" id="4829"/>
    <lineage>
        <taxon>Eukaryota</taxon>
        <taxon>Fungi</taxon>
        <taxon>Fungi incertae sedis</taxon>
        <taxon>Mucoromycota</taxon>
        <taxon>Mucoromycotina</taxon>
        <taxon>Mucoromycetes</taxon>
        <taxon>Mucorales</taxon>
        <taxon>Cunninghamellaceae</taxon>
        <taxon>Absidia</taxon>
    </lineage>
</organism>
<dbReference type="GO" id="GO:0005938">
    <property type="term" value="C:cell cortex"/>
    <property type="evidence" value="ECO:0007669"/>
    <property type="project" value="InterPro"/>
</dbReference>
<feature type="domain" description="Pleckstrin homology" evidence="2">
    <location>
        <begin position="771"/>
        <end position="879"/>
    </location>
</feature>
<dbReference type="InParanoid" id="A0A163JBS5"/>
<feature type="compositionally biased region" description="Basic and acidic residues" evidence="1">
    <location>
        <begin position="31"/>
        <end position="46"/>
    </location>
</feature>
<dbReference type="GO" id="GO:0015631">
    <property type="term" value="F:tubulin binding"/>
    <property type="evidence" value="ECO:0007669"/>
    <property type="project" value="TreeGrafter"/>
</dbReference>
<feature type="region of interest" description="Disordered" evidence="1">
    <location>
        <begin position="1"/>
        <end position="46"/>
    </location>
</feature>
<evidence type="ECO:0000259" key="2">
    <source>
        <dbReference type="Pfam" id="PF12814"/>
    </source>
</evidence>
<dbReference type="AlphaFoldDB" id="A0A163JBS5"/>
<feature type="region of interest" description="Disordered" evidence="1">
    <location>
        <begin position="393"/>
        <end position="479"/>
    </location>
</feature>